<evidence type="ECO:0008006" key="4">
    <source>
        <dbReference type="Google" id="ProtNLM"/>
    </source>
</evidence>
<dbReference type="InterPro" id="IPR051222">
    <property type="entry name" value="PPR/CCM1_RNA-binding"/>
</dbReference>
<dbReference type="Gene3D" id="1.25.40.10">
    <property type="entry name" value="Tetratricopeptide repeat domain"/>
    <property type="match status" value="2"/>
</dbReference>
<dbReference type="GeneID" id="85224007"/>
<gene>
    <name evidence="2" type="ORF">MJAP1_000358</name>
</gene>
<keyword evidence="1" id="KW-0677">Repeat</keyword>
<sequence>MKVVPGAMPAARMRFSACARYSTGARRYIAPQELERVAKRLGHALDERLHDALTMYLRTSRDARMRRTASTALASLAQREELDAPLVSLALAAKLAVSDGRVLDILNELQEAHPAWKPTAADYTHLLHTLCRQRDADALLVWDTMRAEGIHIPMNAVNATIATALVHAPMERVRTLLDEAGGIYALDKVGCTSLLQGLCHRYADAEDRSEVYPDTLDGPTLDELHAVALRLHALLQDTNDGVGWHAYLTYVGLCDGPSAATDAAAELVRARTLVPDAWTLSTLALCHAHHAPPQSCDEALECLDMLERAIHIRPGRYVVAMMIQCILGHAVRIGTRRVRATPDPGQTVEAQALYQEARTLYNLRPDAALVHPLIEAHCNAFVPAIDAAYALLRDLLPPPRSLLDRWKKPPAPLTDLGTFYPIVMACARLHDIPRALALLKQMDNIAIPPHVATTLVLRLWEVCMTFDEAWQVYQAVHAIGQLDEGSYAQLVAACCRLHLYEDPEKEPCSVPPVYPLQILGDMRAAKLHPPPKTYTVLLDYYAKSPRATLAGVHATHELIKRDVHLEPDLVLINTLMNAYSHVDAPAHVLGIWDRLVVLCTNADKLAFMDEVSLVVVLDACGHAGLLSAARRALDTARQLERGRGVLVGKDAQDAWIECLARCGRMAEAIDVVFGMPPELPDQKTLETLLRFGASARQRGALSNEMWTALRERIARTFPAHYPHVAHIA</sequence>
<proteinExistence type="predicted"/>
<evidence type="ECO:0000313" key="3">
    <source>
        <dbReference type="Proteomes" id="UP001217754"/>
    </source>
</evidence>
<protein>
    <recommendedName>
        <fullName evidence="4">Pentatricopeptide repeat-containing protein</fullName>
    </recommendedName>
</protein>
<dbReference type="Proteomes" id="UP001217754">
    <property type="component" value="Chromosome 1"/>
</dbReference>
<dbReference type="RefSeq" id="XP_060120311.1">
    <property type="nucleotide sequence ID" value="XM_060264328.1"/>
</dbReference>
<evidence type="ECO:0000313" key="2">
    <source>
        <dbReference type="EMBL" id="WFD37414.1"/>
    </source>
</evidence>
<dbReference type="AlphaFoldDB" id="A0AAF0EZT4"/>
<reference evidence="2" key="1">
    <citation type="submission" date="2023-03" db="EMBL/GenBank/DDBJ databases">
        <title>Mating type loci evolution in Malassezia.</title>
        <authorList>
            <person name="Coelho M.A."/>
        </authorList>
    </citation>
    <scope>NUCLEOTIDE SEQUENCE</scope>
    <source>
        <strain evidence="2">CBS 9431</strain>
    </source>
</reference>
<accession>A0AAF0EZT4</accession>
<dbReference type="EMBL" id="CP119958">
    <property type="protein sequence ID" value="WFD37414.1"/>
    <property type="molecule type" value="Genomic_DNA"/>
</dbReference>
<keyword evidence="3" id="KW-1185">Reference proteome</keyword>
<dbReference type="PANTHER" id="PTHR47942">
    <property type="entry name" value="TETRATRICOPEPTIDE REPEAT (TPR)-LIKE SUPERFAMILY PROTEIN-RELATED"/>
    <property type="match status" value="1"/>
</dbReference>
<dbReference type="InterPro" id="IPR011990">
    <property type="entry name" value="TPR-like_helical_dom_sf"/>
</dbReference>
<organism evidence="2 3">
    <name type="scientific">Malassezia japonica</name>
    <dbReference type="NCBI Taxonomy" id="223818"/>
    <lineage>
        <taxon>Eukaryota</taxon>
        <taxon>Fungi</taxon>
        <taxon>Dikarya</taxon>
        <taxon>Basidiomycota</taxon>
        <taxon>Ustilaginomycotina</taxon>
        <taxon>Malasseziomycetes</taxon>
        <taxon>Malasseziales</taxon>
        <taxon>Malasseziaceae</taxon>
        <taxon>Malassezia</taxon>
    </lineage>
</organism>
<evidence type="ECO:0000256" key="1">
    <source>
        <dbReference type="ARBA" id="ARBA00022737"/>
    </source>
</evidence>
<name>A0AAF0EZT4_9BASI</name>
<dbReference type="PANTHER" id="PTHR47942:SF63">
    <property type="entry name" value="PENTATRICOPEPTIDE REPEAT-CONTAINING PROTEIN"/>
    <property type="match status" value="1"/>
</dbReference>